<evidence type="ECO:0000256" key="7">
    <source>
        <dbReference type="ARBA" id="ARBA00022833"/>
    </source>
</evidence>
<reference key="1">
    <citation type="submission" date="2007-01" db="EMBL/GenBank/DDBJ databases">
        <title>The Genome Sequence of Puccinia graminis f. sp. tritici Strain CRL 75-36-700-3.</title>
        <authorList>
            <consortium name="The Broad Institute Genome Sequencing Platform"/>
            <person name="Birren B."/>
            <person name="Lander E."/>
            <person name="Galagan J."/>
            <person name="Nusbaum C."/>
            <person name="Devon K."/>
            <person name="Cuomo C."/>
            <person name="Jaffe D."/>
            <person name="Butler J."/>
            <person name="Alvarez P."/>
            <person name="Gnerre S."/>
            <person name="Grabherr M."/>
            <person name="Mauceli E."/>
            <person name="Brockman W."/>
            <person name="Young S."/>
            <person name="LaButti K."/>
            <person name="Sykes S."/>
            <person name="DeCaprio D."/>
            <person name="Crawford M."/>
            <person name="Koehrsen M."/>
            <person name="Engels R."/>
            <person name="Montgomery P."/>
            <person name="Pearson M."/>
            <person name="Howarth C."/>
            <person name="Larson L."/>
            <person name="White J."/>
            <person name="Zeng Q."/>
            <person name="Kodira C."/>
            <person name="Yandava C."/>
            <person name="Alvarado L."/>
            <person name="O'Leary S."/>
            <person name="Szabo L."/>
            <person name="Dean R."/>
            <person name="Schein J."/>
        </authorList>
    </citation>
    <scope>NUCLEOTIDE SEQUENCE</scope>
    <source>
        <strain>CRL 75-36-700-3</strain>
    </source>
</reference>
<name>E3KAQ5_PUCGT</name>
<dbReference type="EMBL" id="DS178278">
    <property type="protein sequence ID" value="EFP81462.2"/>
    <property type="molecule type" value="Genomic_DNA"/>
</dbReference>
<dbReference type="GO" id="GO:0008318">
    <property type="term" value="F:protein prenyltransferase activity"/>
    <property type="evidence" value="ECO:0007669"/>
    <property type="project" value="InterPro"/>
</dbReference>
<dbReference type="GO" id="GO:0005965">
    <property type="term" value="C:protein farnesyltransferase complex"/>
    <property type="evidence" value="ECO:0000318"/>
    <property type="project" value="GO_Central"/>
</dbReference>
<dbReference type="InterPro" id="IPR001330">
    <property type="entry name" value="Prenyltrans"/>
</dbReference>
<dbReference type="STRING" id="418459.E3KAQ5"/>
<dbReference type="HOGENOM" id="CLU_028946_0_0_1"/>
<evidence type="ECO:0000256" key="1">
    <source>
        <dbReference type="ARBA" id="ARBA00001947"/>
    </source>
</evidence>
<dbReference type="Proteomes" id="UP000008783">
    <property type="component" value="Unassembled WGS sequence"/>
</dbReference>
<dbReference type="SUPFAM" id="SSF48239">
    <property type="entry name" value="Terpenoid cyclases/Protein prenyltransferases"/>
    <property type="match status" value="1"/>
</dbReference>
<gene>
    <name evidence="9" type="ORF">PGTG_07083</name>
</gene>
<keyword evidence="10" id="KW-1185">Reference proteome</keyword>
<evidence type="ECO:0000313" key="9">
    <source>
        <dbReference type="EMBL" id="EFP81462.2"/>
    </source>
</evidence>
<feature type="domain" description="Prenyltransferase alpha-alpha toroid" evidence="8">
    <location>
        <begin position="57"/>
        <end position="473"/>
    </location>
</feature>
<dbReference type="PANTHER" id="PTHR11774:SF6">
    <property type="entry name" value="PROTEIN FARNESYLTRANSFERASE SUBUNIT BETA"/>
    <property type="match status" value="1"/>
</dbReference>
<dbReference type="FunFam" id="1.50.10.20:FF:000053">
    <property type="entry name" value="Protein farnesyltransferase subunit beta"/>
    <property type="match status" value="1"/>
</dbReference>
<accession>E3KAQ5</accession>
<dbReference type="GeneID" id="10537200"/>
<comment type="cofactor">
    <cofactor evidence="1">
        <name>Zn(2+)</name>
        <dbReference type="ChEBI" id="CHEBI:29105"/>
    </cofactor>
</comment>
<keyword evidence="7" id="KW-0862">Zinc</keyword>
<dbReference type="VEuPathDB" id="FungiDB:PGTG_07083"/>
<dbReference type="AlphaFoldDB" id="E3KAQ5"/>
<protein>
    <recommendedName>
        <fullName evidence="8">Prenyltransferase alpha-alpha toroid domain-containing protein</fullName>
    </recommendedName>
</protein>
<dbReference type="RefSeq" id="XP_003325881.2">
    <property type="nucleotide sequence ID" value="XM_003325833.2"/>
</dbReference>
<dbReference type="PANTHER" id="PTHR11774">
    <property type="entry name" value="GERANYLGERANYL TRANSFERASE TYPE BETA SUBUNIT"/>
    <property type="match status" value="1"/>
</dbReference>
<dbReference type="InterPro" id="IPR008930">
    <property type="entry name" value="Terpenoid_cyclase/PrenylTrfase"/>
</dbReference>
<keyword evidence="3" id="KW-0637">Prenyltransferase</keyword>
<sequence length="519" mass="57501">MPRYPLLPTPFDNLKTATSQNQLSTESDIIKYLEPFASFNPQNSSKESRSIDSVKLASSSHITYLYPKIFELPGQWIALDASRTWIMYWVLGSLSMLDVKIKPDERDRAIQTILSFQHPDGGFSGSPGPGHLAHLAATYACICCLAILLEDAGQDLVNDTWSQVQIGKLYAWMLSLKRPDGSFAVQHDGEVDVRGCFGALAVATMLNLLTPELVRDLPQYLVNCQTHEGGMGATSILNPQEQIQSGLSGNHTGSPIGEAHGGYTSCALASYFFLQGYPGLPNTRKFDFEACLRWVTQSQALPIEGGGFRGRTNKLVDGCYIWWCGGLLPLLEAMLMSDHSGEKEFPDLCDRQALQEYILLASQEQPTAESKGGLKDKPGMDPDMYHTHYILSGLSVGQHKPSYSSKKIQNLTENFRLPDFSKCTLGNDESQTEALERMKGVYSRILGWEFDPKSKLVVGPPENEVGKVNPVLNVKHSAVEQIMNYFYHQNCPISNPSMVPTKRKSATSINLFKVYSVLL</sequence>
<dbReference type="eggNOG" id="KOG0365">
    <property type="taxonomic scope" value="Eukaryota"/>
</dbReference>
<reference evidence="10" key="2">
    <citation type="journal article" date="2011" name="Proc. Natl. Acad. Sci. U.S.A.">
        <title>Obligate biotrophy features unraveled by the genomic analysis of rust fungi.</title>
        <authorList>
            <person name="Duplessis S."/>
            <person name="Cuomo C.A."/>
            <person name="Lin Y.-C."/>
            <person name="Aerts A."/>
            <person name="Tisserant E."/>
            <person name="Veneault-Fourrey C."/>
            <person name="Joly D.L."/>
            <person name="Hacquard S."/>
            <person name="Amselem J."/>
            <person name="Cantarel B.L."/>
            <person name="Chiu R."/>
            <person name="Coutinho P.M."/>
            <person name="Feau N."/>
            <person name="Field M."/>
            <person name="Frey P."/>
            <person name="Gelhaye E."/>
            <person name="Goldberg J."/>
            <person name="Grabherr M.G."/>
            <person name="Kodira C.D."/>
            <person name="Kohler A."/>
            <person name="Kuees U."/>
            <person name="Lindquist E.A."/>
            <person name="Lucas S.M."/>
            <person name="Mago R."/>
            <person name="Mauceli E."/>
            <person name="Morin E."/>
            <person name="Murat C."/>
            <person name="Pangilinan J.L."/>
            <person name="Park R."/>
            <person name="Pearson M."/>
            <person name="Quesneville H."/>
            <person name="Rouhier N."/>
            <person name="Sakthikumar S."/>
            <person name="Salamov A.A."/>
            <person name="Schmutz J."/>
            <person name="Selles B."/>
            <person name="Shapiro H."/>
            <person name="Tanguay P."/>
            <person name="Tuskan G.A."/>
            <person name="Henrissat B."/>
            <person name="Van de Peer Y."/>
            <person name="Rouze P."/>
            <person name="Ellis J.G."/>
            <person name="Dodds P.N."/>
            <person name="Schein J.E."/>
            <person name="Zhong S."/>
            <person name="Hamelin R.C."/>
            <person name="Grigoriev I.V."/>
            <person name="Szabo L.J."/>
            <person name="Martin F."/>
        </authorList>
    </citation>
    <scope>NUCLEOTIDE SEQUENCE [LARGE SCALE GENOMIC DNA]</scope>
    <source>
        <strain evidence="10">CRL 75-36-700-3 / race SCCL</strain>
    </source>
</reference>
<dbReference type="Gene3D" id="1.50.10.20">
    <property type="match status" value="1"/>
</dbReference>
<feature type="non-terminal residue" evidence="9">
    <location>
        <position position="1"/>
    </location>
</feature>
<evidence type="ECO:0000256" key="5">
    <source>
        <dbReference type="ARBA" id="ARBA00022723"/>
    </source>
</evidence>
<organism evidence="9 10">
    <name type="scientific">Puccinia graminis f. sp. tritici (strain CRL 75-36-700-3 / race SCCL)</name>
    <name type="common">Black stem rust fungus</name>
    <dbReference type="NCBI Taxonomy" id="418459"/>
    <lineage>
        <taxon>Eukaryota</taxon>
        <taxon>Fungi</taxon>
        <taxon>Dikarya</taxon>
        <taxon>Basidiomycota</taxon>
        <taxon>Pucciniomycotina</taxon>
        <taxon>Pucciniomycetes</taxon>
        <taxon>Pucciniales</taxon>
        <taxon>Pucciniaceae</taxon>
        <taxon>Puccinia</taxon>
    </lineage>
</organism>
<dbReference type="Pfam" id="PF00432">
    <property type="entry name" value="Prenyltrans"/>
    <property type="match status" value="1"/>
</dbReference>
<evidence type="ECO:0000259" key="8">
    <source>
        <dbReference type="Pfam" id="PF00432"/>
    </source>
</evidence>
<evidence type="ECO:0000256" key="3">
    <source>
        <dbReference type="ARBA" id="ARBA00022602"/>
    </source>
</evidence>
<evidence type="ECO:0000256" key="4">
    <source>
        <dbReference type="ARBA" id="ARBA00022679"/>
    </source>
</evidence>
<comment type="similarity">
    <text evidence="2">Belongs to the protein prenyltransferase subunit beta family.</text>
</comment>
<evidence type="ECO:0000256" key="6">
    <source>
        <dbReference type="ARBA" id="ARBA00022737"/>
    </source>
</evidence>
<proteinExistence type="inferred from homology"/>
<keyword evidence="4" id="KW-0808">Transferase</keyword>
<dbReference type="InParanoid" id="E3KAQ5"/>
<keyword evidence="6" id="KW-0677">Repeat</keyword>
<evidence type="ECO:0000256" key="2">
    <source>
        <dbReference type="ARBA" id="ARBA00010497"/>
    </source>
</evidence>
<dbReference type="KEGG" id="pgr:PGTG_07083"/>
<dbReference type="GO" id="GO:0046872">
    <property type="term" value="F:metal ion binding"/>
    <property type="evidence" value="ECO:0007669"/>
    <property type="project" value="UniProtKB-KW"/>
</dbReference>
<keyword evidence="5" id="KW-0479">Metal-binding</keyword>
<dbReference type="FunCoup" id="E3KAQ5">
    <property type="interactions" value="217"/>
</dbReference>
<dbReference type="OrthoDB" id="10261146at2759"/>
<dbReference type="InterPro" id="IPR045089">
    <property type="entry name" value="PGGT1B-like"/>
</dbReference>
<evidence type="ECO:0000313" key="10">
    <source>
        <dbReference type="Proteomes" id="UP000008783"/>
    </source>
</evidence>